<organism evidence="2 3">
    <name type="scientific">Neptunicoccus cionae</name>
    <dbReference type="NCBI Taxonomy" id="2035344"/>
    <lineage>
        <taxon>Bacteria</taxon>
        <taxon>Pseudomonadati</taxon>
        <taxon>Pseudomonadota</taxon>
        <taxon>Alphaproteobacteria</taxon>
        <taxon>Rhodobacterales</taxon>
        <taxon>Paracoccaceae</taxon>
        <taxon>Neptunicoccus</taxon>
    </lineage>
</organism>
<dbReference type="Proteomes" id="UP000628017">
    <property type="component" value="Unassembled WGS sequence"/>
</dbReference>
<evidence type="ECO:0000313" key="2">
    <source>
        <dbReference type="EMBL" id="GGA25774.1"/>
    </source>
</evidence>
<reference evidence="2" key="2">
    <citation type="submission" date="2020-09" db="EMBL/GenBank/DDBJ databases">
        <authorList>
            <person name="Sun Q."/>
            <person name="Zhou Y."/>
        </authorList>
    </citation>
    <scope>NUCLEOTIDE SEQUENCE</scope>
    <source>
        <strain evidence="2">CGMCC 1.15880</strain>
    </source>
</reference>
<feature type="transmembrane region" description="Helical" evidence="1">
    <location>
        <begin position="185"/>
        <end position="209"/>
    </location>
</feature>
<keyword evidence="1" id="KW-0812">Transmembrane</keyword>
<evidence type="ECO:0000313" key="3">
    <source>
        <dbReference type="Proteomes" id="UP000628017"/>
    </source>
</evidence>
<gene>
    <name evidence="2" type="ORF">GCM10011498_28360</name>
</gene>
<comment type="caution">
    <text evidence="2">The sequence shown here is derived from an EMBL/GenBank/DDBJ whole genome shotgun (WGS) entry which is preliminary data.</text>
</comment>
<feature type="transmembrane region" description="Helical" evidence="1">
    <location>
        <begin position="108"/>
        <end position="126"/>
    </location>
</feature>
<evidence type="ECO:0000256" key="1">
    <source>
        <dbReference type="SAM" id="Phobius"/>
    </source>
</evidence>
<proteinExistence type="predicted"/>
<feature type="transmembrane region" description="Helical" evidence="1">
    <location>
        <begin position="27"/>
        <end position="53"/>
    </location>
</feature>
<keyword evidence="1" id="KW-0472">Membrane</keyword>
<keyword evidence="1" id="KW-1133">Transmembrane helix</keyword>
<reference evidence="2" key="1">
    <citation type="journal article" date="2014" name="Int. J. Syst. Evol. Microbiol.">
        <title>Complete genome sequence of Corynebacterium casei LMG S-19264T (=DSM 44701T), isolated from a smear-ripened cheese.</title>
        <authorList>
            <consortium name="US DOE Joint Genome Institute (JGI-PGF)"/>
            <person name="Walter F."/>
            <person name="Albersmeier A."/>
            <person name="Kalinowski J."/>
            <person name="Ruckert C."/>
        </authorList>
    </citation>
    <scope>NUCLEOTIDE SEQUENCE</scope>
    <source>
        <strain evidence="2">CGMCC 1.15880</strain>
    </source>
</reference>
<protein>
    <recommendedName>
        <fullName evidence="4">PhnA-like protein</fullName>
    </recommendedName>
</protein>
<dbReference type="RefSeq" id="WP_188676671.1">
    <property type="nucleotide sequence ID" value="NZ_BMKA01000004.1"/>
</dbReference>
<accession>A0A916VRQ4</accession>
<feature type="transmembrane region" description="Helical" evidence="1">
    <location>
        <begin position="65"/>
        <end position="88"/>
    </location>
</feature>
<dbReference type="AlphaFoldDB" id="A0A916VRQ4"/>
<dbReference type="EMBL" id="BMKA01000004">
    <property type="protein sequence ID" value="GGA25774.1"/>
    <property type="molecule type" value="Genomic_DNA"/>
</dbReference>
<evidence type="ECO:0008006" key="4">
    <source>
        <dbReference type="Google" id="ProtNLM"/>
    </source>
</evidence>
<keyword evidence="3" id="KW-1185">Reference proteome</keyword>
<name>A0A916VRQ4_9RHOB</name>
<sequence length="229" mass="23548">MTDRTEGLAAAPVAYQHDGSYVDWSSIIAGAVVASGIAFVFTTFGAALGLSLVSPYEGDGSAMASMIAVGSWMLWTTISSFMVGGYIAGRMRRRIDPVNDDEAAVRDGIHGLAVWGVALLLGAFLLGSTADTAVKATADVSTAVATVADDAVNVEAAAEQPAQQAAAAMDMTEAEAKEAAETARIYSVISAFIAGASLLIAAAGAYWAAGMGGQHRDEGRVFGRFGRWT</sequence>